<evidence type="ECO:0000313" key="3">
    <source>
        <dbReference type="EMBL" id="CAB4784746.1"/>
    </source>
</evidence>
<proteinExistence type="predicted"/>
<organism evidence="3">
    <name type="scientific">freshwater metagenome</name>
    <dbReference type="NCBI Taxonomy" id="449393"/>
    <lineage>
        <taxon>unclassified sequences</taxon>
        <taxon>metagenomes</taxon>
        <taxon>ecological metagenomes</taxon>
    </lineage>
</organism>
<dbReference type="Gene3D" id="3.40.50.880">
    <property type="match status" value="1"/>
</dbReference>
<dbReference type="InterPro" id="IPR046540">
    <property type="entry name" value="DMFA2_C"/>
</dbReference>
<dbReference type="AlphaFoldDB" id="A0A6J6WMS3"/>
<protein>
    <submittedName>
        <fullName evidence="3">Unannotated protein</fullName>
    </submittedName>
</protein>
<evidence type="ECO:0000259" key="2">
    <source>
        <dbReference type="Pfam" id="PF20254"/>
    </source>
</evidence>
<name>A0A6J6WMS3_9ZZZZ</name>
<feature type="region of interest" description="Disordered" evidence="1">
    <location>
        <begin position="1"/>
        <end position="21"/>
    </location>
</feature>
<reference evidence="3" key="1">
    <citation type="submission" date="2020-05" db="EMBL/GenBank/DDBJ databases">
        <authorList>
            <person name="Chiriac C."/>
            <person name="Salcher M."/>
            <person name="Ghai R."/>
            <person name="Kavagutti S V."/>
        </authorList>
    </citation>
    <scope>NUCLEOTIDE SEQUENCE</scope>
</reference>
<dbReference type="Pfam" id="PF20254">
    <property type="entry name" value="DMFA2_C"/>
    <property type="match status" value="1"/>
</dbReference>
<feature type="domain" description="N,N-dimethylformamidase beta subunit-like C-terminal" evidence="2">
    <location>
        <begin position="6"/>
        <end position="266"/>
    </location>
</feature>
<gene>
    <name evidence="3" type="ORF">UFOPK2922_01270</name>
</gene>
<evidence type="ECO:0000256" key="1">
    <source>
        <dbReference type="SAM" id="MobiDB-lite"/>
    </source>
</evidence>
<accession>A0A6J6WMS3</accession>
<dbReference type="EMBL" id="CAEZZS010000077">
    <property type="protein sequence ID" value="CAB4784746.1"/>
    <property type="molecule type" value="Genomic_DNA"/>
</dbReference>
<dbReference type="SUPFAM" id="SSF52317">
    <property type="entry name" value="Class I glutamine amidotransferase-like"/>
    <property type="match status" value="1"/>
</dbReference>
<sequence length="286" mass="31462">MGNSFEPLSFDRPEPVNSEELESKITDPIKRIGSEHVAAGEWRLLGWMEKEKYEYDLYSENQFDSGELNLEKYKVLILSTHPEYWTINMYEKLKDWIQNKGGKLLYLGGNGINCSVDLNGDEMTVQNMDLSDWLPHRAYSGEGALIPSRFGLRHEVESSLLGVVMSFAGMGTSAPYEVIDVDHPIFTNTKLKNGDKFGFNSLVSRCPGGASGHETDKRDSSTPANTRLHARGLNGEGAGAELVTLTTDSGGVVISVGSINWTASLPVDDQVALITKNALEFALGRL</sequence>
<dbReference type="InterPro" id="IPR029062">
    <property type="entry name" value="Class_I_gatase-like"/>
</dbReference>